<accession>A0AAE3FT42</accession>
<dbReference type="Pfam" id="PF13384">
    <property type="entry name" value="HTH_23"/>
    <property type="match status" value="1"/>
</dbReference>
<reference evidence="1 2" key="1">
    <citation type="journal article" date="2022" name="Syst. Appl. Microbiol.">
        <title>Natronocalculus amylovorans gen. nov., sp. nov., and Natranaeroarchaeum aerophilus sp. nov., dominant culturable amylolytic natronoarchaea from hypersaline soda lakes in southwestern Siberia.</title>
        <authorList>
            <person name="Sorokin D.Y."/>
            <person name="Elcheninov A.G."/>
            <person name="Khizhniak T.V."/>
            <person name="Koenen M."/>
            <person name="Bale N.J."/>
            <person name="Damste J.S.S."/>
            <person name="Kublanov I.V."/>
        </authorList>
    </citation>
    <scope>NUCLEOTIDE SEQUENCE [LARGE SCALE GENOMIC DNA]</scope>
    <source>
        <strain evidence="1 2">AArc-St1-1</strain>
    </source>
</reference>
<keyword evidence="2" id="KW-1185">Reference proteome</keyword>
<dbReference type="Proteomes" id="UP001202674">
    <property type="component" value="Unassembled WGS sequence"/>
</dbReference>
<evidence type="ECO:0000313" key="2">
    <source>
        <dbReference type="Proteomes" id="UP001202674"/>
    </source>
</evidence>
<comment type="caution">
    <text evidence="1">The sequence shown here is derived from an EMBL/GenBank/DDBJ whole genome shotgun (WGS) entry which is preliminary data.</text>
</comment>
<protein>
    <submittedName>
        <fullName evidence="1">Helix-turn-helix domain-containing protein</fullName>
    </submittedName>
</protein>
<dbReference type="EMBL" id="JAKRVY010000013">
    <property type="protein sequence ID" value="MCL9815092.1"/>
    <property type="molecule type" value="Genomic_DNA"/>
</dbReference>
<evidence type="ECO:0000313" key="1">
    <source>
        <dbReference type="EMBL" id="MCL9815092.1"/>
    </source>
</evidence>
<sequence>MWTIKTCVREQGMSPNQAAEYVPYSHTTVYDWLDAYESGDPEKREWVETVDRVIG</sequence>
<gene>
    <name evidence="1" type="ORF">AArcSt11_15670</name>
</gene>
<proteinExistence type="predicted"/>
<dbReference type="RefSeq" id="WP_250598478.1">
    <property type="nucleotide sequence ID" value="NZ_JAKRVY010000013.1"/>
</dbReference>
<dbReference type="AlphaFoldDB" id="A0AAE3FT42"/>
<organism evidence="1 2">
    <name type="scientific">Natranaeroarchaeum aerophilus</name>
    <dbReference type="NCBI Taxonomy" id="2917711"/>
    <lineage>
        <taxon>Archaea</taxon>
        <taxon>Methanobacteriati</taxon>
        <taxon>Methanobacteriota</taxon>
        <taxon>Stenosarchaea group</taxon>
        <taxon>Halobacteria</taxon>
        <taxon>Halobacteriales</taxon>
        <taxon>Natronoarchaeaceae</taxon>
        <taxon>Natranaeroarchaeum</taxon>
    </lineage>
</organism>
<name>A0AAE3FT42_9EURY</name>